<evidence type="ECO:0000313" key="4">
    <source>
        <dbReference type="Proteomes" id="UP000325081"/>
    </source>
</evidence>
<dbReference type="EMBL" id="BKCP01005450">
    <property type="protein sequence ID" value="GER38094.1"/>
    <property type="molecule type" value="Genomic_DNA"/>
</dbReference>
<dbReference type="Pfam" id="PF00415">
    <property type="entry name" value="RCC1"/>
    <property type="match status" value="1"/>
</dbReference>
<organism evidence="3 4">
    <name type="scientific">Striga asiatica</name>
    <name type="common">Asiatic witchweed</name>
    <name type="synonym">Buchnera asiatica</name>
    <dbReference type="NCBI Taxonomy" id="4170"/>
    <lineage>
        <taxon>Eukaryota</taxon>
        <taxon>Viridiplantae</taxon>
        <taxon>Streptophyta</taxon>
        <taxon>Embryophyta</taxon>
        <taxon>Tracheophyta</taxon>
        <taxon>Spermatophyta</taxon>
        <taxon>Magnoliopsida</taxon>
        <taxon>eudicotyledons</taxon>
        <taxon>Gunneridae</taxon>
        <taxon>Pentapetalae</taxon>
        <taxon>asterids</taxon>
        <taxon>lamiids</taxon>
        <taxon>Lamiales</taxon>
        <taxon>Orobanchaceae</taxon>
        <taxon>Buchnereae</taxon>
        <taxon>Striga</taxon>
    </lineage>
</organism>
<evidence type="ECO:0000313" key="3">
    <source>
        <dbReference type="EMBL" id="GER38094.1"/>
    </source>
</evidence>
<dbReference type="Gene3D" id="2.130.10.30">
    <property type="entry name" value="Regulator of chromosome condensation 1/beta-lactamase-inhibitor protein II"/>
    <property type="match status" value="2"/>
</dbReference>
<evidence type="ECO:0000256" key="2">
    <source>
        <dbReference type="PROSITE-ProRule" id="PRU00235"/>
    </source>
</evidence>
<proteinExistence type="predicted"/>
<feature type="non-terminal residue" evidence="3">
    <location>
        <position position="1"/>
    </location>
</feature>
<dbReference type="GO" id="GO:0005737">
    <property type="term" value="C:cytoplasm"/>
    <property type="evidence" value="ECO:0007669"/>
    <property type="project" value="TreeGrafter"/>
</dbReference>
<dbReference type="AlphaFoldDB" id="A0A5A7PZ99"/>
<dbReference type="InterPro" id="IPR000408">
    <property type="entry name" value="Reg_chr_condens"/>
</dbReference>
<name>A0A5A7PZ99_STRAF</name>
<dbReference type="SUPFAM" id="SSF50985">
    <property type="entry name" value="RCC1/BLIP-II"/>
    <property type="match status" value="1"/>
</dbReference>
<accession>A0A5A7PZ99</accession>
<dbReference type="InterPro" id="IPR009091">
    <property type="entry name" value="RCC1/BLIP-II"/>
</dbReference>
<dbReference type="PANTHER" id="PTHR45622:SF70">
    <property type="entry name" value="SECRETION-REGULATING GUANINE NUCLEOTIDE EXCHANGE FACTOR"/>
    <property type="match status" value="1"/>
</dbReference>
<sequence length="297" mass="33214">NRRTSTTVRLRCFKPLNRLNRFRRLYYLSRSSSILDVYPPKNHHGIRAGDRIISWISQVLQLLGSRWFLTMPVTYAGMKKLAPLSGLLYKKARLGFGASFRRWFCVESGRGEDFGGELYRGKKFGAVWGNGDFGRLGLGNLASEWRPRPISPAAFDDQGLVEIACGGAHTLFLTERGDLYATGLNDFGQLEDGELYMWGKNGNGQLGLGKKAEKITFHPHKIDSLDGVTIKTASLGFEHSIAVTEQGEILSWGGGESGRLGHGHESNILGFHKSSRFFTILGQEHFCWNASLCLHFW</sequence>
<protein>
    <submittedName>
        <fullName evidence="3">Regulator of chromosome condensation family protein</fullName>
    </submittedName>
</protein>
<dbReference type="PANTHER" id="PTHR45622">
    <property type="entry name" value="UBIQUITIN-PROTEIN LIGASE E3A-RELATED"/>
    <property type="match status" value="1"/>
</dbReference>
<feature type="repeat" description="RCC1" evidence="2">
    <location>
        <begin position="123"/>
        <end position="176"/>
    </location>
</feature>
<dbReference type="PROSITE" id="PS50012">
    <property type="entry name" value="RCC1_3"/>
    <property type="match status" value="2"/>
</dbReference>
<evidence type="ECO:0000256" key="1">
    <source>
        <dbReference type="ARBA" id="ARBA00022737"/>
    </source>
</evidence>
<keyword evidence="4" id="KW-1185">Reference proteome</keyword>
<keyword evidence="1" id="KW-0677">Repeat</keyword>
<reference evidence="4" key="1">
    <citation type="journal article" date="2019" name="Curr. Biol.">
        <title>Genome Sequence of Striga asiatica Provides Insight into the Evolution of Plant Parasitism.</title>
        <authorList>
            <person name="Yoshida S."/>
            <person name="Kim S."/>
            <person name="Wafula E.K."/>
            <person name="Tanskanen J."/>
            <person name="Kim Y.M."/>
            <person name="Honaas L."/>
            <person name="Yang Z."/>
            <person name="Spallek T."/>
            <person name="Conn C.E."/>
            <person name="Ichihashi Y."/>
            <person name="Cheong K."/>
            <person name="Cui S."/>
            <person name="Der J.P."/>
            <person name="Gundlach H."/>
            <person name="Jiao Y."/>
            <person name="Hori C."/>
            <person name="Ishida J.K."/>
            <person name="Kasahara H."/>
            <person name="Kiba T."/>
            <person name="Kim M.S."/>
            <person name="Koo N."/>
            <person name="Laohavisit A."/>
            <person name="Lee Y.H."/>
            <person name="Lumba S."/>
            <person name="McCourt P."/>
            <person name="Mortimer J.C."/>
            <person name="Mutuku J.M."/>
            <person name="Nomura T."/>
            <person name="Sasaki-Sekimoto Y."/>
            <person name="Seto Y."/>
            <person name="Wang Y."/>
            <person name="Wakatake T."/>
            <person name="Sakakibara H."/>
            <person name="Demura T."/>
            <person name="Yamaguchi S."/>
            <person name="Yoneyama K."/>
            <person name="Manabe R.I."/>
            <person name="Nelson D.C."/>
            <person name="Schulman A.H."/>
            <person name="Timko M.P."/>
            <person name="dePamphilis C.W."/>
            <person name="Choi D."/>
            <person name="Shirasu K."/>
        </authorList>
    </citation>
    <scope>NUCLEOTIDE SEQUENCE [LARGE SCALE GENOMIC DNA]</scope>
    <source>
        <strain evidence="4">cv. UVA1</strain>
    </source>
</reference>
<dbReference type="PRINTS" id="PR00633">
    <property type="entry name" value="RCCNDNSATION"/>
</dbReference>
<dbReference type="InterPro" id="IPR051709">
    <property type="entry name" value="Ub-ligase/GTPase-reg"/>
</dbReference>
<gene>
    <name evidence="3" type="ORF">STAS_14552</name>
</gene>
<dbReference type="OrthoDB" id="8068875at2759"/>
<comment type="caution">
    <text evidence="3">The sequence shown here is derived from an EMBL/GenBank/DDBJ whole genome shotgun (WGS) entry which is preliminary data.</text>
</comment>
<feature type="repeat" description="RCC1" evidence="2">
    <location>
        <begin position="193"/>
        <end position="246"/>
    </location>
</feature>
<dbReference type="Proteomes" id="UP000325081">
    <property type="component" value="Unassembled WGS sequence"/>
</dbReference>
<dbReference type="Pfam" id="PF13540">
    <property type="entry name" value="RCC1_2"/>
    <property type="match status" value="1"/>
</dbReference>